<feature type="compositionally biased region" description="Polar residues" evidence="1">
    <location>
        <begin position="45"/>
        <end position="56"/>
    </location>
</feature>
<gene>
    <name evidence="2" type="ORF">TDIB3V08_LOCUS7227</name>
</gene>
<organism evidence="2">
    <name type="scientific">Timema douglasi</name>
    <name type="common">Walking stick</name>
    <dbReference type="NCBI Taxonomy" id="61478"/>
    <lineage>
        <taxon>Eukaryota</taxon>
        <taxon>Metazoa</taxon>
        <taxon>Ecdysozoa</taxon>
        <taxon>Arthropoda</taxon>
        <taxon>Hexapoda</taxon>
        <taxon>Insecta</taxon>
        <taxon>Pterygota</taxon>
        <taxon>Neoptera</taxon>
        <taxon>Polyneoptera</taxon>
        <taxon>Phasmatodea</taxon>
        <taxon>Timematodea</taxon>
        <taxon>Timematoidea</taxon>
        <taxon>Timematidae</taxon>
        <taxon>Timema</taxon>
    </lineage>
</organism>
<feature type="compositionally biased region" description="Basic and acidic residues" evidence="1">
    <location>
        <begin position="156"/>
        <end position="170"/>
    </location>
</feature>
<evidence type="ECO:0000313" key="2">
    <source>
        <dbReference type="EMBL" id="CAD7201022.1"/>
    </source>
</evidence>
<name>A0A7R8ZB01_TIMDO</name>
<proteinExistence type="predicted"/>
<feature type="compositionally biased region" description="Basic and acidic residues" evidence="1">
    <location>
        <begin position="81"/>
        <end position="90"/>
    </location>
</feature>
<evidence type="ECO:0000256" key="1">
    <source>
        <dbReference type="SAM" id="MobiDB-lite"/>
    </source>
</evidence>
<sequence>MVFEKLDNQNRKSPPWNNKPQQKNIKNQNGDSPFSPASDLRRMLRQTSHPSNNSPTRELPKTSDADGDYSGPYNFRQLLRPTEHAPTESLRKRKGVAGKGGMMSPSSSPPLIPDSPSKRRAKPSDSSPLRQHFPILLTWTSCDNKLHKIRPPQGGEGERGNRPGRHEQGSTERCPSYPFVVRWVGQVVEIRTSISPSSAVELNTTSALANYATEAELKGAYWLGHGSKMGTAKEKILNCPYEVELGPFWTHCPTENTEVPGIKPGTSGSVPGTLMARRTLFYKIQTFCGQQ</sequence>
<accession>A0A7R8ZB01</accession>
<dbReference type="EMBL" id="OA567981">
    <property type="protein sequence ID" value="CAD7201022.1"/>
    <property type="molecule type" value="Genomic_DNA"/>
</dbReference>
<reference evidence="2" key="1">
    <citation type="submission" date="2020-11" db="EMBL/GenBank/DDBJ databases">
        <authorList>
            <person name="Tran Van P."/>
        </authorList>
    </citation>
    <scope>NUCLEOTIDE SEQUENCE</scope>
</reference>
<feature type="compositionally biased region" description="Low complexity" evidence="1">
    <location>
        <begin position="14"/>
        <end position="29"/>
    </location>
</feature>
<feature type="region of interest" description="Disordered" evidence="1">
    <location>
        <begin position="1"/>
        <end position="130"/>
    </location>
</feature>
<feature type="compositionally biased region" description="Basic and acidic residues" evidence="1">
    <location>
        <begin position="1"/>
        <end position="10"/>
    </location>
</feature>
<feature type="region of interest" description="Disordered" evidence="1">
    <location>
        <begin position="146"/>
        <end position="173"/>
    </location>
</feature>
<dbReference type="AlphaFoldDB" id="A0A7R8ZB01"/>
<protein>
    <submittedName>
        <fullName evidence="2">Uncharacterized protein</fullName>
    </submittedName>
</protein>